<sequence>MGLLRQYFLPRLLQWALVIFCGITAVFFITRLAPKDPVLEVITQLQTWGGRTMNPDTLEQTINTLKELYGLKGSLLDQYLLLWQRVFTFDFGPSLFQFPTPVLKLIRTHLPWTAALFLTTTFLQWVLGNILGGVAGYFSQRPWAKTLDVFLATVRPLPHYLLGLLFLVLFGYVWRVFPVGRSLVFGRQAALDLRFFIEMIRHAFLPALTVVLLGGAAWFQQMKLLVQNVKKEEFAEYARFAGVHERQIALRYVIPNALLPQITQLALMVGQVFGGMLIVEIVFSYPGMGTLLYNAIAKGDYNLIMAITTLSIVFISTIVLTIDLLYPLFDPRVRYR</sequence>
<dbReference type="GO" id="GO:0055085">
    <property type="term" value="P:transmembrane transport"/>
    <property type="evidence" value="ECO:0007669"/>
    <property type="project" value="InterPro"/>
</dbReference>
<gene>
    <name evidence="9" type="ORF">ENW11_05280</name>
</gene>
<protein>
    <submittedName>
        <fullName evidence="9">ABC transporter permease</fullName>
    </submittedName>
</protein>
<evidence type="ECO:0000313" key="9">
    <source>
        <dbReference type="EMBL" id="HGY39201.1"/>
    </source>
</evidence>
<dbReference type="InterPro" id="IPR035906">
    <property type="entry name" value="MetI-like_sf"/>
</dbReference>
<comment type="caution">
    <text evidence="9">The sequence shown here is derived from an EMBL/GenBank/DDBJ whole genome shotgun (WGS) entry which is preliminary data.</text>
</comment>
<keyword evidence="5 7" id="KW-1133">Transmembrane helix</keyword>
<dbReference type="Gene3D" id="1.10.3720.10">
    <property type="entry name" value="MetI-like"/>
    <property type="match status" value="1"/>
</dbReference>
<evidence type="ECO:0000256" key="5">
    <source>
        <dbReference type="ARBA" id="ARBA00022989"/>
    </source>
</evidence>
<feature type="transmembrane region" description="Helical" evidence="7">
    <location>
        <begin position="199"/>
        <end position="219"/>
    </location>
</feature>
<evidence type="ECO:0000256" key="6">
    <source>
        <dbReference type="ARBA" id="ARBA00023136"/>
    </source>
</evidence>
<name>A0A7V4WKJ0_9BACT</name>
<dbReference type="CDD" id="cd06261">
    <property type="entry name" value="TM_PBP2"/>
    <property type="match status" value="1"/>
</dbReference>
<dbReference type="PANTHER" id="PTHR30465:SF55">
    <property type="entry name" value="OLIGOPEPTIDE ABC TRANSPORTER, PERMEASE PROTEIN"/>
    <property type="match status" value="1"/>
</dbReference>
<feature type="transmembrane region" description="Helical" evidence="7">
    <location>
        <begin position="265"/>
        <end position="283"/>
    </location>
</feature>
<evidence type="ECO:0000256" key="1">
    <source>
        <dbReference type="ARBA" id="ARBA00004651"/>
    </source>
</evidence>
<evidence type="ECO:0000256" key="7">
    <source>
        <dbReference type="RuleBase" id="RU363032"/>
    </source>
</evidence>
<dbReference type="EMBL" id="DTIY01000034">
    <property type="protein sequence ID" value="HGY39201.1"/>
    <property type="molecule type" value="Genomic_DNA"/>
</dbReference>
<proteinExistence type="inferred from homology"/>
<keyword evidence="4 7" id="KW-0812">Transmembrane</keyword>
<dbReference type="PANTHER" id="PTHR30465">
    <property type="entry name" value="INNER MEMBRANE ABC TRANSPORTER"/>
    <property type="match status" value="1"/>
</dbReference>
<keyword evidence="3" id="KW-1003">Cell membrane</keyword>
<dbReference type="Pfam" id="PF00528">
    <property type="entry name" value="BPD_transp_1"/>
    <property type="match status" value="1"/>
</dbReference>
<accession>A0A7V4WKJ0</accession>
<dbReference type="AlphaFoldDB" id="A0A7V4WKJ0"/>
<keyword evidence="2 7" id="KW-0813">Transport</keyword>
<evidence type="ECO:0000259" key="8">
    <source>
        <dbReference type="PROSITE" id="PS50928"/>
    </source>
</evidence>
<reference evidence="9" key="1">
    <citation type="journal article" date="2020" name="mSystems">
        <title>Genome- and Community-Level Interaction Insights into Carbon Utilization and Element Cycling Functions of Hydrothermarchaeota in Hydrothermal Sediment.</title>
        <authorList>
            <person name="Zhou Z."/>
            <person name="Liu Y."/>
            <person name="Xu W."/>
            <person name="Pan J."/>
            <person name="Luo Z.H."/>
            <person name="Li M."/>
        </authorList>
    </citation>
    <scope>NUCLEOTIDE SEQUENCE [LARGE SCALE GENOMIC DNA]</scope>
    <source>
        <strain evidence="9">SpSt-82</strain>
    </source>
</reference>
<dbReference type="PROSITE" id="PS50928">
    <property type="entry name" value="ABC_TM1"/>
    <property type="match status" value="1"/>
</dbReference>
<dbReference type="SUPFAM" id="SSF161098">
    <property type="entry name" value="MetI-like"/>
    <property type="match status" value="1"/>
</dbReference>
<comment type="subcellular location">
    <subcellularLocation>
        <location evidence="1 7">Cell membrane</location>
        <topology evidence="1 7">Multi-pass membrane protein</topology>
    </subcellularLocation>
</comment>
<feature type="transmembrane region" description="Helical" evidence="7">
    <location>
        <begin position="303"/>
        <end position="326"/>
    </location>
</feature>
<organism evidence="9">
    <name type="scientific">Candidatus Caldatribacterium saccharofermentans</name>
    <dbReference type="NCBI Taxonomy" id="1454753"/>
    <lineage>
        <taxon>Bacteria</taxon>
        <taxon>Pseudomonadati</taxon>
        <taxon>Atribacterota</taxon>
        <taxon>Atribacteria</taxon>
        <taxon>Atribacterales</taxon>
        <taxon>Candidatus Caldatribacteriaceae</taxon>
        <taxon>Candidatus Caldatribacterium</taxon>
    </lineage>
</organism>
<feature type="transmembrane region" description="Helical" evidence="7">
    <location>
        <begin position="159"/>
        <end position="179"/>
    </location>
</feature>
<feature type="domain" description="ABC transmembrane type-1" evidence="8">
    <location>
        <begin position="110"/>
        <end position="326"/>
    </location>
</feature>
<feature type="transmembrane region" description="Helical" evidence="7">
    <location>
        <begin position="12"/>
        <end position="30"/>
    </location>
</feature>
<dbReference type="InterPro" id="IPR000515">
    <property type="entry name" value="MetI-like"/>
</dbReference>
<evidence type="ECO:0000256" key="3">
    <source>
        <dbReference type="ARBA" id="ARBA00022475"/>
    </source>
</evidence>
<comment type="similarity">
    <text evidence="7">Belongs to the binding-protein-dependent transport system permease family.</text>
</comment>
<feature type="transmembrane region" description="Helical" evidence="7">
    <location>
        <begin position="112"/>
        <end position="138"/>
    </location>
</feature>
<dbReference type="GO" id="GO:0005886">
    <property type="term" value="C:plasma membrane"/>
    <property type="evidence" value="ECO:0007669"/>
    <property type="project" value="UniProtKB-SubCell"/>
</dbReference>
<evidence type="ECO:0000256" key="4">
    <source>
        <dbReference type="ARBA" id="ARBA00022692"/>
    </source>
</evidence>
<evidence type="ECO:0000256" key="2">
    <source>
        <dbReference type="ARBA" id="ARBA00022448"/>
    </source>
</evidence>
<keyword evidence="6 7" id="KW-0472">Membrane</keyword>